<reference evidence="2 3" key="1">
    <citation type="journal article" date="2013" name="Stand. Genomic Sci.">
        <title>Genomic Encyclopedia of Type Strains, Phase I: The one thousand microbial genomes (KMG-I) project.</title>
        <authorList>
            <person name="Kyrpides N.C."/>
            <person name="Woyke T."/>
            <person name="Eisen J.A."/>
            <person name="Garrity G."/>
            <person name="Lilburn T.G."/>
            <person name="Beck B.J."/>
            <person name="Whitman W.B."/>
            <person name="Hugenholtz P."/>
            <person name="Klenk H.P."/>
        </authorList>
    </citation>
    <scope>NUCLEOTIDE SEQUENCE [LARGE SCALE GENOMIC DNA]</scope>
    <source>
        <strain evidence="2 3">DSM 45044</strain>
    </source>
</reference>
<feature type="domain" description="Methyltransferase small" evidence="1">
    <location>
        <begin position="70"/>
        <end position="185"/>
    </location>
</feature>
<gene>
    <name evidence="2" type="ORF">LX16_2246</name>
</gene>
<dbReference type="Proteomes" id="UP000321617">
    <property type="component" value="Unassembled WGS sequence"/>
</dbReference>
<dbReference type="PANTHER" id="PTHR18895:SF74">
    <property type="entry name" value="MTRF1L RELEASE FACTOR GLUTAMINE METHYLTRANSFERASE"/>
    <property type="match status" value="1"/>
</dbReference>
<evidence type="ECO:0000313" key="2">
    <source>
        <dbReference type="EMBL" id="TWJ11522.1"/>
    </source>
</evidence>
<dbReference type="Pfam" id="PF05175">
    <property type="entry name" value="MTS"/>
    <property type="match status" value="1"/>
</dbReference>
<sequence length="234" mass="25705">MTGSTHQPRMSPERAEWVLRWHEAGRDRAAERTGETTEYLGRTFTVPPDVMPITPVSHVLGEAVLAEVRPGDRVLDMGTGSGVNAVLAAGTAAEVLAVDVNPSAVATARANAARNGVADRVTVREGDCFTGIDGRFDLIVFDPPFRWFAPRDTFERAVTDRDYRTLTGFMEQVDRHLTDDGRVLLFFGSSGDLDYLMELVEASPLSAAPVAELTEDRHGYPVRYVTFRLTRPPA</sequence>
<evidence type="ECO:0000313" key="3">
    <source>
        <dbReference type="Proteomes" id="UP000321617"/>
    </source>
</evidence>
<dbReference type="EMBL" id="VLLL01000006">
    <property type="protein sequence ID" value="TWJ11522.1"/>
    <property type="molecule type" value="Genomic_DNA"/>
</dbReference>
<evidence type="ECO:0000259" key="1">
    <source>
        <dbReference type="Pfam" id="PF05175"/>
    </source>
</evidence>
<keyword evidence="3" id="KW-1185">Reference proteome</keyword>
<dbReference type="PANTHER" id="PTHR18895">
    <property type="entry name" value="HEMK METHYLTRANSFERASE"/>
    <property type="match status" value="1"/>
</dbReference>
<dbReference type="SUPFAM" id="SSF53335">
    <property type="entry name" value="S-adenosyl-L-methionine-dependent methyltransferases"/>
    <property type="match status" value="1"/>
</dbReference>
<dbReference type="AlphaFoldDB" id="A0A562V138"/>
<accession>A0A562V138</accession>
<dbReference type="InterPro" id="IPR002052">
    <property type="entry name" value="DNA_methylase_N6_adenine_CS"/>
</dbReference>
<dbReference type="GO" id="GO:0003676">
    <property type="term" value="F:nucleic acid binding"/>
    <property type="evidence" value="ECO:0007669"/>
    <property type="project" value="InterPro"/>
</dbReference>
<keyword evidence="2" id="KW-0489">Methyltransferase</keyword>
<dbReference type="RefSeq" id="WP_211354455.1">
    <property type="nucleotide sequence ID" value="NZ_BAABIJ010000002.1"/>
</dbReference>
<dbReference type="InterPro" id="IPR050320">
    <property type="entry name" value="N5-glutamine_MTase"/>
</dbReference>
<organism evidence="2 3">
    <name type="scientific">Stackebrandtia albiflava</name>
    <dbReference type="NCBI Taxonomy" id="406432"/>
    <lineage>
        <taxon>Bacteria</taxon>
        <taxon>Bacillati</taxon>
        <taxon>Actinomycetota</taxon>
        <taxon>Actinomycetes</taxon>
        <taxon>Glycomycetales</taxon>
        <taxon>Glycomycetaceae</taxon>
        <taxon>Stackebrandtia</taxon>
    </lineage>
</organism>
<dbReference type="InterPro" id="IPR029063">
    <property type="entry name" value="SAM-dependent_MTases_sf"/>
</dbReference>
<dbReference type="InterPro" id="IPR007848">
    <property type="entry name" value="Small_mtfrase_dom"/>
</dbReference>
<name>A0A562V138_9ACTN</name>
<dbReference type="CDD" id="cd02440">
    <property type="entry name" value="AdoMet_MTases"/>
    <property type="match status" value="1"/>
</dbReference>
<dbReference type="GO" id="GO:0036009">
    <property type="term" value="F:protein-glutamine N-methyltransferase activity"/>
    <property type="evidence" value="ECO:0007669"/>
    <property type="project" value="TreeGrafter"/>
</dbReference>
<proteinExistence type="predicted"/>
<dbReference type="PROSITE" id="PS00092">
    <property type="entry name" value="N6_MTASE"/>
    <property type="match status" value="1"/>
</dbReference>
<dbReference type="GO" id="GO:0032259">
    <property type="term" value="P:methylation"/>
    <property type="evidence" value="ECO:0007669"/>
    <property type="project" value="UniProtKB-KW"/>
</dbReference>
<dbReference type="Gene3D" id="3.40.50.150">
    <property type="entry name" value="Vaccinia Virus protein VP39"/>
    <property type="match status" value="1"/>
</dbReference>
<protein>
    <submittedName>
        <fullName evidence="2">Release factor glutamine methyltransferase</fullName>
    </submittedName>
</protein>
<comment type="caution">
    <text evidence="2">The sequence shown here is derived from an EMBL/GenBank/DDBJ whole genome shotgun (WGS) entry which is preliminary data.</text>
</comment>
<keyword evidence="2" id="KW-0808">Transferase</keyword>